<dbReference type="Proteomes" id="UP000626109">
    <property type="component" value="Unassembled WGS sequence"/>
</dbReference>
<dbReference type="Pfam" id="PF09032">
    <property type="entry name" value="Siah-Interact_N"/>
    <property type="match status" value="1"/>
</dbReference>
<feature type="domain" description="CS" evidence="3">
    <location>
        <begin position="72"/>
        <end position="180"/>
    </location>
</feature>
<dbReference type="EMBL" id="CAJNNW010032644">
    <property type="protein sequence ID" value="CAE8714440.1"/>
    <property type="molecule type" value="Genomic_DNA"/>
</dbReference>
<dbReference type="InterPro" id="IPR007052">
    <property type="entry name" value="CS_dom"/>
</dbReference>
<dbReference type="PANTHER" id="PTHR13164">
    <property type="entry name" value="CALICYLIN BINDING PROTEIN"/>
    <property type="match status" value="1"/>
</dbReference>
<proteinExistence type="predicted"/>
<comment type="caution">
    <text evidence="4">The sequence shown here is derived from an EMBL/GenBank/DDBJ whole genome shotgun (WGS) entry which is preliminary data.</text>
</comment>
<dbReference type="PROSITE" id="PS51203">
    <property type="entry name" value="CS"/>
    <property type="match status" value="1"/>
</dbReference>
<dbReference type="PANTHER" id="PTHR13164:SF3">
    <property type="entry name" value="CALCYCLIN-BINDING PROTEIN"/>
    <property type="match status" value="1"/>
</dbReference>
<dbReference type="SUPFAM" id="SSF49764">
    <property type="entry name" value="HSP20-like chaperones"/>
    <property type="match status" value="1"/>
</dbReference>
<evidence type="ECO:0000256" key="1">
    <source>
        <dbReference type="SAM" id="Coils"/>
    </source>
</evidence>
<dbReference type="InterPro" id="IPR052289">
    <property type="entry name" value="Calcyclin-binding_UBL-bridge"/>
</dbReference>
<reference evidence="4" key="1">
    <citation type="submission" date="2021-02" db="EMBL/GenBank/DDBJ databases">
        <authorList>
            <person name="Dougan E. K."/>
            <person name="Rhodes N."/>
            <person name="Thang M."/>
            <person name="Chan C."/>
        </authorList>
    </citation>
    <scope>NUCLEOTIDE SEQUENCE</scope>
</reference>
<dbReference type="InterPro" id="IPR015120">
    <property type="entry name" value="Siah-Interact_N"/>
</dbReference>
<feature type="coiled-coil region" evidence="1">
    <location>
        <begin position="7"/>
        <end position="50"/>
    </location>
</feature>
<evidence type="ECO:0000259" key="3">
    <source>
        <dbReference type="PROSITE" id="PS51203"/>
    </source>
</evidence>
<dbReference type="InterPro" id="IPR037201">
    <property type="entry name" value="CacyBP_N"/>
</dbReference>
<dbReference type="GO" id="GO:0005634">
    <property type="term" value="C:nucleus"/>
    <property type="evidence" value="ECO:0007669"/>
    <property type="project" value="TreeGrafter"/>
</dbReference>
<sequence>MAVQASAAELDADIAELRGMLEKAQRESVRKELQRVLEKLESELQRKKAAASAPAAAAKSEAASAAPVHQVAVKPTGPWVEVTTFGLDLGGYNKPHLIVDIRLKGVEDLPAGNVTCDFHEASLDLKVIGLDGQNFRFLKTNLEKDIVAAESTVKVKKNHVILTLQKVKGEYGFDSWMDLCAKGKRKDASAKKDNPQDSIMDMMKACPCLTQGKDMYDDGDDSMKKIIGEAMSKARTGEKPDPKEDFDSGFPDDLDKDF</sequence>
<accession>A0A813L3C6</accession>
<evidence type="ECO:0000256" key="2">
    <source>
        <dbReference type="SAM" id="MobiDB-lite"/>
    </source>
</evidence>
<dbReference type="InterPro" id="IPR008978">
    <property type="entry name" value="HSP20-like_chaperone"/>
</dbReference>
<protein>
    <recommendedName>
        <fullName evidence="3">CS domain-containing protein</fullName>
    </recommendedName>
</protein>
<feature type="compositionally biased region" description="Basic and acidic residues" evidence="2">
    <location>
        <begin position="235"/>
        <end position="246"/>
    </location>
</feature>
<dbReference type="SUPFAM" id="SSF140106">
    <property type="entry name" value="Calcyclin-binding protein-like"/>
    <property type="match status" value="1"/>
</dbReference>
<name>A0A813L3C6_POLGL</name>
<organism evidence="4 5">
    <name type="scientific">Polarella glacialis</name>
    <name type="common">Dinoflagellate</name>
    <dbReference type="NCBI Taxonomy" id="89957"/>
    <lineage>
        <taxon>Eukaryota</taxon>
        <taxon>Sar</taxon>
        <taxon>Alveolata</taxon>
        <taxon>Dinophyceae</taxon>
        <taxon>Suessiales</taxon>
        <taxon>Suessiaceae</taxon>
        <taxon>Polarella</taxon>
    </lineage>
</organism>
<dbReference type="AlphaFoldDB" id="A0A813L3C6"/>
<dbReference type="Gene3D" id="2.60.40.790">
    <property type="match status" value="1"/>
</dbReference>
<evidence type="ECO:0000313" key="5">
    <source>
        <dbReference type="Proteomes" id="UP000626109"/>
    </source>
</evidence>
<keyword evidence="1" id="KW-0175">Coiled coil</keyword>
<dbReference type="Pfam" id="PF04969">
    <property type="entry name" value="CS"/>
    <property type="match status" value="1"/>
</dbReference>
<gene>
    <name evidence="4" type="ORF">PGLA2088_LOCUS37990</name>
</gene>
<evidence type="ECO:0000313" key="4">
    <source>
        <dbReference type="EMBL" id="CAE8714440.1"/>
    </source>
</evidence>
<feature type="region of interest" description="Disordered" evidence="2">
    <location>
        <begin position="227"/>
        <end position="258"/>
    </location>
</feature>